<comment type="cofactor">
    <cofactor evidence="1">
        <name>FMN</name>
        <dbReference type="ChEBI" id="CHEBI:58210"/>
    </cofactor>
</comment>
<comment type="catalytic activity">
    <reaction evidence="10">
        <text>3 propionate 3-nitronate + 3 O2 + H2O = 3 3-oxopropanoate + 2 nitrate + nitrite + H2O2 + 3 H(+)</text>
        <dbReference type="Rhea" id="RHEA:57332"/>
        <dbReference type="ChEBI" id="CHEBI:15377"/>
        <dbReference type="ChEBI" id="CHEBI:15378"/>
        <dbReference type="ChEBI" id="CHEBI:15379"/>
        <dbReference type="ChEBI" id="CHEBI:16240"/>
        <dbReference type="ChEBI" id="CHEBI:16301"/>
        <dbReference type="ChEBI" id="CHEBI:17632"/>
        <dbReference type="ChEBI" id="CHEBI:33190"/>
        <dbReference type="ChEBI" id="CHEBI:136067"/>
    </reaction>
</comment>
<dbReference type="SUPFAM" id="SSF51412">
    <property type="entry name" value="Inosine monophosphate dehydrogenase (IMPDH)"/>
    <property type="match status" value="1"/>
</dbReference>
<dbReference type="EMBL" id="FRAB01000020">
    <property type="protein sequence ID" value="SHK38325.1"/>
    <property type="molecule type" value="Genomic_DNA"/>
</dbReference>
<evidence type="ECO:0000313" key="13">
    <source>
        <dbReference type="Proteomes" id="UP000184395"/>
    </source>
</evidence>
<proteinExistence type="inferred from homology"/>
<sequence>MTIHTDNRSLLRILGIDKPIIQAPMAGVSTPALAAAVSNAGGLGSLGVGAMNAEGARKVIRETRALTAKPFNINVFCHQPAMADASVERQWLNWLAPHFEQYGATPPSSLSEIYTSFLVDAAMLQVFLDEKPAVVSFHFGLPSAEVIAALKQAGIKLLASATNPQEAAQVAAAGVDAIVAQGIEAGGHRGVFDQDAPDDRLGTFALTRLLVREFDLPVIAAGGIMDGAGIAAALALGAQAAQLGTAFVACPETSIDEGYRRALLGEPARHTMFTTAISGRLARGMVNRFTELGDDPRSPRPPAYPIAYDAGKALHAAAKAKGEFGYGAQWAGQAAALAKSLPAAELFAELERELKESVRQLAQWAG</sequence>
<dbReference type="InterPro" id="IPR004136">
    <property type="entry name" value="NMO"/>
</dbReference>
<evidence type="ECO:0000256" key="2">
    <source>
        <dbReference type="ARBA" id="ARBA00009881"/>
    </source>
</evidence>
<dbReference type="PANTHER" id="PTHR42747:SF3">
    <property type="entry name" value="NITRONATE MONOOXYGENASE-RELATED"/>
    <property type="match status" value="1"/>
</dbReference>
<keyword evidence="5" id="KW-0288">FMN</keyword>
<dbReference type="InterPro" id="IPR013785">
    <property type="entry name" value="Aldolase_TIM"/>
</dbReference>
<dbReference type="STRING" id="169427.SAMN05192548_102094"/>
<dbReference type="Pfam" id="PF03060">
    <property type="entry name" value="NMO"/>
    <property type="match status" value="1"/>
</dbReference>
<keyword evidence="7" id="KW-0560">Oxidoreductase</keyword>
<dbReference type="OrthoDB" id="9778912at2"/>
<evidence type="ECO:0000256" key="7">
    <source>
        <dbReference type="ARBA" id="ARBA00023002"/>
    </source>
</evidence>
<accession>A0A1M6S0X1</accession>
<keyword evidence="8 12" id="KW-0503">Monooxygenase</keyword>
<keyword evidence="4" id="KW-0285">Flavoprotein</keyword>
<evidence type="ECO:0000256" key="8">
    <source>
        <dbReference type="ARBA" id="ARBA00023033"/>
    </source>
</evidence>
<keyword evidence="3" id="KW-0216">Detoxification</keyword>
<dbReference type="AlphaFoldDB" id="A0A1M6S0X1"/>
<evidence type="ECO:0000256" key="11">
    <source>
        <dbReference type="ARBA" id="ARBA00067136"/>
    </source>
</evidence>
<evidence type="ECO:0000256" key="1">
    <source>
        <dbReference type="ARBA" id="ARBA00001917"/>
    </source>
</evidence>
<evidence type="ECO:0000256" key="3">
    <source>
        <dbReference type="ARBA" id="ARBA00022575"/>
    </source>
</evidence>
<dbReference type="CDD" id="cd04730">
    <property type="entry name" value="NPD_like"/>
    <property type="match status" value="1"/>
</dbReference>
<dbReference type="RefSeq" id="WP_073430205.1">
    <property type="nucleotide sequence ID" value="NZ_CADFGY010000014.1"/>
</dbReference>
<dbReference type="Proteomes" id="UP000184395">
    <property type="component" value="Unassembled WGS sequence"/>
</dbReference>
<evidence type="ECO:0000256" key="10">
    <source>
        <dbReference type="ARBA" id="ARBA00049401"/>
    </source>
</evidence>
<evidence type="ECO:0000256" key="9">
    <source>
        <dbReference type="ARBA" id="ARBA00031155"/>
    </source>
</evidence>
<evidence type="ECO:0000256" key="6">
    <source>
        <dbReference type="ARBA" id="ARBA00022741"/>
    </source>
</evidence>
<evidence type="ECO:0000256" key="4">
    <source>
        <dbReference type="ARBA" id="ARBA00022630"/>
    </source>
</evidence>
<dbReference type="GO" id="GO:0009636">
    <property type="term" value="P:response to toxic substance"/>
    <property type="evidence" value="ECO:0007669"/>
    <property type="project" value="UniProtKB-KW"/>
</dbReference>
<dbReference type="FunFam" id="3.20.20.70:FF:000154">
    <property type="entry name" value="Probable nitronate monooxygenase"/>
    <property type="match status" value="1"/>
</dbReference>
<evidence type="ECO:0000256" key="5">
    <source>
        <dbReference type="ARBA" id="ARBA00022643"/>
    </source>
</evidence>
<comment type="similarity">
    <text evidence="2">Belongs to the nitronate monooxygenase family. NMO class I subfamily.</text>
</comment>
<dbReference type="Gene3D" id="3.20.20.70">
    <property type="entry name" value="Aldolase class I"/>
    <property type="match status" value="1"/>
</dbReference>
<keyword evidence="6" id="KW-0547">Nucleotide-binding</keyword>
<evidence type="ECO:0000313" key="12">
    <source>
        <dbReference type="EMBL" id="SHK38325.1"/>
    </source>
</evidence>
<reference evidence="12 13" key="1">
    <citation type="submission" date="2016-11" db="EMBL/GenBank/DDBJ databases">
        <authorList>
            <person name="Jaros S."/>
            <person name="Januszkiewicz K."/>
            <person name="Wedrychowicz H."/>
        </authorList>
    </citation>
    <scope>NUCLEOTIDE SEQUENCE [LARGE SCALE GENOMIC DNA]</scope>
    <source>
        <strain evidence="12 13">LMG 20594</strain>
    </source>
</reference>
<gene>
    <name evidence="12" type="ORF">SAMN05192548_102094</name>
</gene>
<dbReference type="GO" id="GO:0000166">
    <property type="term" value="F:nucleotide binding"/>
    <property type="evidence" value="ECO:0007669"/>
    <property type="project" value="UniProtKB-KW"/>
</dbReference>
<protein>
    <recommendedName>
        <fullName evidence="11">Nitronate monooxygenase</fullName>
    </recommendedName>
    <alternativeName>
        <fullName evidence="9">Propionate 3-nitronate monooxygenase</fullName>
    </alternativeName>
</protein>
<dbReference type="PANTHER" id="PTHR42747">
    <property type="entry name" value="NITRONATE MONOOXYGENASE-RELATED"/>
    <property type="match status" value="1"/>
</dbReference>
<organism evidence="12 13">
    <name type="scientific">Paraburkholderia terricola</name>
    <dbReference type="NCBI Taxonomy" id="169427"/>
    <lineage>
        <taxon>Bacteria</taxon>
        <taxon>Pseudomonadati</taxon>
        <taxon>Pseudomonadota</taxon>
        <taxon>Betaproteobacteria</taxon>
        <taxon>Burkholderiales</taxon>
        <taxon>Burkholderiaceae</taxon>
        <taxon>Paraburkholderia</taxon>
    </lineage>
</organism>
<dbReference type="GO" id="GO:0018580">
    <property type="term" value="F:nitronate monooxygenase activity"/>
    <property type="evidence" value="ECO:0007669"/>
    <property type="project" value="InterPro"/>
</dbReference>
<name>A0A1M6S0X1_9BURK</name>